<comment type="caution">
    <text evidence="2">The sequence shown here is derived from an EMBL/GenBank/DDBJ whole genome shotgun (WGS) entry which is preliminary data.</text>
</comment>
<evidence type="ECO:0000313" key="8">
    <source>
        <dbReference type="Proteomes" id="UP000450161"/>
    </source>
</evidence>
<accession>A0A3R6HY19</accession>
<evidence type="ECO:0000313" key="3">
    <source>
        <dbReference type="EMBL" id="RGW81064.1"/>
    </source>
</evidence>
<dbReference type="Proteomes" id="UP000450161">
    <property type="component" value="Unassembled WGS sequence"/>
</dbReference>
<gene>
    <name evidence="4" type="ORF">DW064_10645</name>
    <name evidence="3" type="ORF">DWV53_04995</name>
    <name evidence="1" type="ORF">F7D71_07675</name>
    <name evidence="2" type="ORF">FYJ72_04830</name>
</gene>
<dbReference type="EMBL" id="QSAV01000012">
    <property type="protein sequence ID" value="RGW81064.1"/>
    <property type="molecule type" value="Genomic_DNA"/>
</dbReference>
<reference evidence="7" key="3">
    <citation type="submission" date="2019-09" db="EMBL/GenBank/DDBJ databases">
        <title>Distinct polysaccharide growth profiles of human intestinal Prevotella copri isolates.</title>
        <authorList>
            <person name="Fehlner-Peach H."/>
            <person name="Magnabosco C."/>
            <person name="Raghavan V."/>
            <person name="Scher J.U."/>
            <person name="Tett A."/>
            <person name="Cox L.M."/>
            <person name="Gottsegen C."/>
            <person name="Watters A."/>
            <person name="Wiltshire- Gordon J.D."/>
            <person name="Segata N."/>
            <person name="Bonneau R."/>
            <person name="Littman D.R."/>
        </authorList>
    </citation>
    <scope>NUCLEOTIDE SEQUENCE [LARGE SCALE GENOMIC DNA]</scope>
    <source>
        <strain evidence="7">BU41712</strain>
    </source>
</reference>
<reference evidence="1" key="4">
    <citation type="submission" date="2022-12" db="EMBL/GenBank/DDBJ databases">
        <title>Distinct polysaccharide growth profiles of human intestinal Prevotella copri isolates.</title>
        <authorList>
            <person name="Fehlner-Peach H."/>
            <person name="Magnabosco C."/>
            <person name="Raghavan V."/>
            <person name="Scher J.U."/>
            <person name="Tett A."/>
            <person name="Cox L.M."/>
            <person name="Gottsegen C."/>
            <person name="Watters A."/>
            <person name="Wiltshire- Gordon J.D."/>
            <person name="Segata N."/>
            <person name="Bonneau R."/>
            <person name="Littman D.R."/>
        </authorList>
    </citation>
    <scope>NUCLEOTIDE SEQUENCE</scope>
    <source>
        <strain evidence="1">BU41712</strain>
    </source>
</reference>
<evidence type="ECO:0000313" key="7">
    <source>
        <dbReference type="Proteomes" id="UP000423156"/>
    </source>
</evidence>
<dbReference type="EMBL" id="VUNF01000005">
    <property type="protein sequence ID" value="MST77020.1"/>
    <property type="molecule type" value="Genomic_DNA"/>
</dbReference>
<proteinExistence type="predicted"/>
<evidence type="ECO:0000313" key="5">
    <source>
        <dbReference type="Proteomes" id="UP000284562"/>
    </source>
</evidence>
<dbReference type="AlphaFoldDB" id="A0A3R6HY19"/>
<reference evidence="2 8" key="2">
    <citation type="submission" date="2019-08" db="EMBL/GenBank/DDBJ databases">
        <title>In-depth cultivation of the pig gut microbiome towards novel bacterial diversity and tailored functional studies.</title>
        <authorList>
            <person name="Wylensek D."/>
            <person name="Hitch T.C.A."/>
            <person name="Clavel T."/>
        </authorList>
    </citation>
    <scope>NUCLEOTIDE SEQUENCE [LARGE SCALE GENOMIC DNA]</scope>
    <source>
        <strain evidence="2 8">LKV-178-WT-2C</strain>
    </source>
</reference>
<reference evidence="5 6" key="1">
    <citation type="submission" date="2018-08" db="EMBL/GenBank/DDBJ databases">
        <title>A genome reference for cultivated species of the human gut microbiota.</title>
        <authorList>
            <person name="Zou Y."/>
            <person name="Xue W."/>
            <person name="Luo G."/>
        </authorList>
    </citation>
    <scope>NUCLEOTIDE SEQUENCE [LARGE SCALE GENOMIC DNA]</scope>
    <source>
        <strain evidence="3 6">AF10-17</strain>
        <strain evidence="4 5">AF43-2</strain>
    </source>
</reference>
<dbReference type="Proteomes" id="UP000284562">
    <property type="component" value="Unassembled WGS sequence"/>
</dbReference>
<evidence type="ECO:0000313" key="4">
    <source>
        <dbReference type="EMBL" id="RHK47728.1"/>
    </source>
</evidence>
<name>A0A3R6HY19_9BACT</name>
<evidence type="ECO:0000313" key="1">
    <source>
        <dbReference type="EMBL" id="MQN77736.1"/>
    </source>
</evidence>
<dbReference type="EMBL" id="VZBZ01000100">
    <property type="protein sequence ID" value="MQN77736.1"/>
    <property type="molecule type" value="Genomic_DNA"/>
</dbReference>
<dbReference type="Proteomes" id="UP000285776">
    <property type="component" value="Unassembled WGS sequence"/>
</dbReference>
<protein>
    <submittedName>
        <fullName evidence="2">Pilus assembly protein HicB</fullName>
    </submittedName>
</protein>
<dbReference type="EMBL" id="QRNN01000044">
    <property type="protein sequence ID" value="RHK47728.1"/>
    <property type="molecule type" value="Genomic_DNA"/>
</dbReference>
<dbReference type="RefSeq" id="WP_118152131.1">
    <property type="nucleotide sequence ID" value="NZ_CP134816.1"/>
</dbReference>
<evidence type="ECO:0000313" key="6">
    <source>
        <dbReference type="Proteomes" id="UP000285776"/>
    </source>
</evidence>
<dbReference type="Proteomes" id="UP000423156">
    <property type="component" value="Unassembled WGS sequence"/>
</dbReference>
<organism evidence="2 8">
    <name type="scientific">Segatella copri</name>
    <dbReference type="NCBI Taxonomy" id="165179"/>
    <lineage>
        <taxon>Bacteria</taxon>
        <taxon>Pseudomonadati</taxon>
        <taxon>Bacteroidota</taxon>
        <taxon>Bacteroidia</taxon>
        <taxon>Bacteroidales</taxon>
        <taxon>Prevotellaceae</taxon>
        <taxon>Segatella</taxon>
    </lineage>
</organism>
<sequence length="132" mass="14676">MAKNVVLILEYGNGGYSCYNDEPLGNYGVIDGDGATAEEAKADFMKALQECRDDDPNNKALQDLTFTYKYDVQAFFKEFSFLNATEIARRAGINPSLMRQYVSGVKTAGEKTYQRLNACMDNIKADLQAAVF</sequence>
<evidence type="ECO:0000313" key="2">
    <source>
        <dbReference type="EMBL" id="MST77020.1"/>
    </source>
</evidence>